<dbReference type="Gene3D" id="3.40.50.10380">
    <property type="entry name" value="Malic enzyme, N-terminal domain"/>
    <property type="match status" value="1"/>
</dbReference>
<keyword evidence="12" id="KW-1185">Reference proteome</keyword>
<dbReference type="InterPro" id="IPR051674">
    <property type="entry name" value="Malate_Decarboxylase"/>
</dbReference>
<evidence type="ECO:0000256" key="2">
    <source>
        <dbReference type="ARBA" id="ARBA00008785"/>
    </source>
</evidence>
<keyword evidence="4" id="KW-0560">Oxidoreductase</keyword>
<dbReference type="InterPro" id="IPR037062">
    <property type="entry name" value="Malic_N_dom_sf"/>
</dbReference>
<evidence type="ECO:0000256" key="6">
    <source>
        <dbReference type="PIRSR" id="PIRSR000106-2"/>
    </source>
</evidence>
<dbReference type="SMART" id="SM01274">
    <property type="entry name" value="malic"/>
    <property type="match status" value="1"/>
</dbReference>
<gene>
    <name evidence="11" type="ORF">G5B42_04505</name>
</gene>
<feature type="active site" description="Proton acceptor" evidence="5">
    <location>
        <position position="91"/>
    </location>
</feature>
<dbReference type="PRINTS" id="PR00072">
    <property type="entry name" value="MALOXRDTASE"/>
</dbReference>
<evidence type="ECO:0000256" key="3">
    <source>
        <dbReference type="ARBA" id="ARBA00022723"/>
    </source>
</evidence>
<feature type="active site" description="Proton donor" evidence="5">
    <location>
        <position position="36"/>
    </location>
</feature>
<dbReference type="SUPFAM" id="SSF53223">
    <property type="entry name" value="Aminoacid dehydrogenase-like, N-terminal domain"/>
    <property type="match status" value="1"/>
</dbReference>
<proteinExistence type="inferred from homology"/>
<dbReference type="InterPro" id="IPR012301">
    <property type="entry name" value="Malic_N_dom"/>
</dbReference>
<evidence type="ECO:0000256" key="1">
    <source>
        <dbReference type="ARBA" id="ARBA00001936"/>
    </source>
</evidence>
<organism evidence="11 12">
    <name type="scientific">Capillibacterium thermochitinicola</name>
    <dbReference type="NCBI Taxonomy" id="2699427"/>
    <lineage>
        <taxon>Bacteria</taxon>
        <taxon>Bacillati</taxon>
        <taxon>Bacillota</taxon>
        <taxon>Capillibacterium</taxon>
    </lineage>
</organism>
<dbReference type="InterPro" id="IPR045213">
    <property type="entry name" value="Malic_NAD-bd_bact_type"/>
</dbReference>
<evidence type="ECO:0000256" key="4">
    <source>
        <dbReference type="ARBA" id="ARBA00023002"/>
    </source>
</evidence>
<dbReference type="AlphaFoldDB" id="A0A8J6HZ96"/>
<dbReference type="RefSeq" id="WP_181339257.1">
    <property type="nucleotide sequence ID" value="NZ_JAAKDE010000008.1"/>
</dbReference>
<dbReference type="InterPro" id="IPR001891">
    <property type="entry name" value="Malic_OxRdtase"/>
</dbReference>
<evidence type="ECO:0000259" key="9">
    <source>
        <dbReference type="SMART" id="SM00919"/>
    </source>
</evidence>
<feature type="binding site" evidence="7">
    <location>
        <position position="134"/>
    </location>
    <ligand>
        <name>a divalent metal cation</name>
        <dbReference type="ChEBI" id="CHEBI:60240"/>
    </ligand>
</feature>
<evidence type="ECO:0000259" key="10">
    <source>
        <dbReference type="SMART" id="SM01274"/>
    </source>
</evidence>
<name>A0A8J6HZ96_9FIRM</name>
<comment type="cofactor">
    <cofactor evidence="1">
        <name>Mn(2+)</name>
        <dbReference type="ChEBI" id="CHEBI:29035"/>
    </cofactor>
</comment>
<comment type="similarity">
    <text evidence="2 8">Belongs to the malic enzymes family.</text>
</comment>
<dbReference type="PANTHER" id="PTHR43237:SF4">
    <property type="entry name" value="NADP-DEPENDENT MALIC ENZYME"/>
    <property type="match status" value="1"/>
</dbReference>
<reference evidence="11" key="1">
    <citation type="submission" date="2020-06" db="EMBL/GenBank/DDBJ databases">
        <title>Novel chitinolytic bacterium.</title>
        <authorList>
            <person name="Ungkulpasvich U."/>
            <person name="Kosugi A."/>
            <person name="Uke A."/>
        </authorList>
    </citation>
    <scope>NUCLEOTIDE SEQUENCE</scope>
    <source>
        <strain evidence="11">UUS1-1</strain>
    </source>
</reference>
<dbReference type="InterPro" id="IPR012302">
    <property type="entry name" value="Malic_NAD-bd"/>
</dbReference>
<dbReference type="FunFam" id="3.40.50.720:FF:000095">
    <property type="entry name" value="NADP-dependent malic enzyme"/>
    <property type="match status" value="1"/>
</dbReference>
<dbReference type="Proteomes" id="UP000657177">
    <property type="component" value="Unassembled WGS sequence"/>
</dbReference>
<sequence>MGNDAEALRLHKEKQGKIEIRSKVEINSPADLSLAYSPGVAAPCRAIQQDASLVYTYTNKGNTVAVVTDGTAVLGLGDIGPEAALPVMEGKAILFKRFAGLDAIPLALATTKVEEIVETVVRLAPNFAGINLEDIAAPRCFAIEEALQARLSIPVFHDDQHGTAVVCLAALRNALRVVGKELSQVKIVINGIGAAGSAIARLLYRAGARRLLLCDRQGILAPGMAGLNPYQEALARLTNSRGETGDLATALRGADVFIGVSAANLVSGAMVERMAPQPVIFAMANPDPEISPEKAKQSGAAVVGTGRSDYPNQINNLLGFPGIFRGLLAVRATKVTEEMMLAAAEAIADLVKPAELTADYIIPNPFDRRVVPAVAWAVGSEALKAGMAAAPINHEQLRTSLQEQFGAW</sequence>
<dbReference type="SUPFAM" id="SSF51735">
    <property type="entry name" value="NAD(P)-binding Rossmann-fold domains"/>
    <property type="match status" value="1"/>
</dbReference>
<dbReference type="Gene3D" id="3.40.50.720">
    <property type="entry name" value="NAD(P)-binding Rossmann-like Domain"/>
    <property type="match status" value="1"/>
</dbReference>
<feature type="binding site" evidence="6">
    <location>
        <position position="285"/>
    </location>
    <ligand>
        <name>(S)-malate</name>
        <dbReference type="ChEBI" id="CHEBI:15589"/>
    </ligand>
</feature>
<dbReference type="FunFam" id="3.40.50.10380:FF:000003">
    <property type="entry name" value="NADP-dependent malic enzyme"/>
    <property type="match status" value="1"/>
</dbReference>
<protein>
    <submittedName>
        <fullName evidence="11">NADP-dependent malic enzyme</fullName>
    </submittedName>
</protein>
<dbReference type="CDD" id="cd05311">
    <property type="entry name" value="NAD_bind_2_malic_enz"/>
    <property type="match status" value="1"/>
</dbReference>
<keyword evidence="3 7" id="KW-0479">Metal-binding</keyword>
<dbReference type="GO" id="GO:0051287">
    <property type="term" value="F:NAD binding"/>
    <property type="evidence" value="ECO:0007669"/>
    <property type="project" value="InterPro"/>
</dbReference>
<dbReference type="Pfam" id="PF00390">
    <property type="entry name" value="malic"/>
    <property type="match status" value="1"/>
</dbReference>
<dbReference type="GO" id="GO:0004470">
    <property type="term" value="F:malic enzyme activity"/>
    <property type="evidence" value="ECO:0007669"/>
    <property type="project" value="InterPro"/>
</dbReference>
<evidence type="ECO:0000256" key="7">
    <source>
        <dbReference type="PIRSR" id="PIRSR000106-3"/>
    </source>
</evidence>
<feature type="domain" description="Malic enzyme NAD-binding" evidence="9">
    <location>
        <begin position="160"/>
        <end position="383"/>
    </location>
</feature>
<feature type="binding site" evidence="7">
    <location>
        <position position="159"/>
    </location>
    <ligand>
        <name>a divalent metal cation</name>
        <dbReference type="ChEBI" id="CHEBI:60240"/>
    </ligand>
</feature>
<comment type="caution">
    <text evidence="11">The sequence shown here is derived from an EMBL/GenBank/DDBJ whole genome shotgun (WGS) entry which is preliminary data.</text>
</comment>
<dbReference type="PIRSF" id="PIRSF000106">
    <property type="entry name" value="ME"/>
    <property type="match status" value="1"/>
</dbReference>
<dbReference type="GO" id="GO:0046872">
    <property type="term" value="F:metal ion binding"/>
    <property type="evidence" value="ECO:0007669"/>
    <property type="project" value="UniProtKB-KW"/>
</dbReference>
<feature type="domain" description="Malic enzyme N-terminal" evidence="10">
    <location>
        <begin position="15"/>
        <end position="148"/>
    </location>
</feature>
<accession>A0A8J6HZ96</accession>
<dbReference type="EMBL" id="JAAKDE010000008">
    <property type="protein sequence ID" value="MBA2132805.1"/>
    <property type="molecule type" value="Genomic_DNA"/>
</dbReference>
<dbReference type="SMART" id="SM00919">
    <property type="entry name" value="Malic_M"/>
    <property type="match status" value="1"/>
</dbReference>
<evidence type="ECO:0000256" key="5">
    <source>
        <dbReference type="PIRSR" id="PIRSR000106-1"/>
    </source>
</evidence>
<dbReference type="Pfam" id="PF03949">
    <property type="entry name" value="Malic_M"/>
    <property type="match status" value="1"/>
</dbReference>
<evidence type="ECO:0000313" key="11">
    <source>
        <dbReference type="EMBL" id="MBA2132805.1"/>
    </source>
</evidence>
<evidence type="ECO:0000256" key="8">
    <source>
        <dbReference type="RuleBase" id="RU003427"/>
    </source>
</evidence>
<dbReference type="InterPro" id="IPR046346">
    <property type="entry name" value="Aminoacid_DH-like_N_sf"/>
</dbReference>
<feature type="binding site" evidence="6">
    <location>
        <position position="315"/>
    </location>
    <ligand>
        <name>(S)-malate</name>
        <dbReference type="ChEBI" id="CHEBI:15589"/>
    </ligand>
</feature>
<dbReference type="InterPro" id="IPR036291">
    <property type="entry name" value="NAD(P)-bd_dom_sf"/>
</dbReference>
<dbReference type="PANTHER" id="PTHR43237">
    <property type="entry name" value="NADP-DEPENDENT MALIC ENZYME"/>
    <property type="match status" value="1"/>
</dbReference>
<feature type="binding site" evidence="7">
    <location>
        <position position="133"/>
    </location>
    <ligand>
        <name>a divalent metal cation</name>
        <dbReference type="ChEBI" id="CHEBI:60240"/>
    </ligand>
</feature>
<evidence type="ECO:0000313" key="12">
    <source>
        <dbReference type="Proteomes" id="UP000657177"/>
    </source>
</evidence>
<dbReference type="GO" id="GO:0016616">
    <property type="term" value="F:oxidoreductase activity, acting on the CH-OH group of donors, NAD or NADP as acceptor"/>
    <property type="evidence" value="ECO:0007669"/>
    <property type="project" value="InterPro"/>
</dbReference>
<comment type="cofactor">
    <cofactor evidence="7">
        <name>Mg(2+)</name>
        <dbReference type="ChEBI" id="CHEBI:18420"/>
    </cofactor>
    <cofactor evidence="7">
        <name>Mn(2+)</name>
        <dbReference type="ChEBI" id="CHEBI:29035"/>
    </cofactor>
    <text evidence="7">Divalent metal cations. Prefers magnesium or manganese.</text>
</comment>